<sequence>MIDALLFDNDGLLLDTESVFFELTRTHFAGYGIVLTEEYWAEEYLGNAKRSFEIAADLGMDHALVGPLIERRNREYRELIGKDMPVRPDVLETLQALTGRVKLAMVTGSPRDQIYMMHRESGLLDFFEVIVTEDEVEHPKPHPEPYLLALDALGVASGEALAVEDSLRGFASAHAAGIACVVVPNSLTRLQRFERAFAVEESIAGVLKHVVFRCDRTEPFSTYSL</sequence>
<dbReference type="SUPFAM" id="SSF56784">
    <property type="entry name" value="HAD-like"/>
    <property type="match status" value="1"/>
</dbReference>
<dbReference type="SFLD" id="SFLDS00003">
    <property type="entry name" value="Haloacid_Dehalogenase"/>
    <property type="match status" value="1"/>
</dbReference>
<keyword evidence="3" id="KW-0479">Metal-binding</keyword>
<dbReference type="PANTHER" id="PTHR46193">
    <property type="entry name" value="6-PHOSPHOGLUCONATE PHOSPHATASE"/>
    <property type="match status" value="1"/>
</dbReference>
<dbReference type="GO" id="GO:0046872">
    <property type="term" value="F:metal ion binding"/>
    <property type="evidence" value="ECO:0007669"/>
    <property type="project" value="UniProtKB-KW"/>
</dbReference>
<dbReference type="InterPro" id="IPR023214">
    <property type="entry name" value="HAD_sf"/>
</dbReference>
<evidence type="ECO:0000256" key="4">
    <source>
        <dbReference type="ARBA" id="ARBA00022842"/>
    </source>
</evidence>
<comment type="caution">
    <text evidence="6">The sequence shown here is derived from an EMBL/GenBank/DDBJ whole genome shotgun (WGS) entry which is preliminary data.</text>
</comment>
<keyword evidence="5" id="KW-0119">Carbohydrate metabolism</keyword>
<name>Q0YT51_9CHLB</name>
<dbReference type="InterPro" id="IPR051600">
    <property type="entry name" value="Beta-PGM-like"/>
</dbReference>
<dbReference type="Pfam" id="PF13419">
    <property type="entry name" value="HAD_2"/>
    <property type="match status" value="1"/>
</dbReference>
<evidence type="ECO:0000256" key="2">
    <source>
        <dbReference type="ARBA" id="ARBA00006171"/>
    </source>
</evidence>
<evidence type="ECO:0000256" key="5">
    <source>
        <dbReference type="ARBA" id="ARBA00023277"/>
    </source>
</evidence>
<reference evidence="6 7" key="2">
    <citation type="submission" date="2006-07" db="EMBL/GenBank/DDBJ databases">
        <title>Sequencing of the draft genome and assembly of Chlorobium ferroxidans DSM 13031.</title>
        <authorList>
            <consortium name="US DOE Joint Genome Institute (JGI-PGF)"/>
            <person name="Copeland A."/>
            <person name="Lucas S."/>
            <person name="Lapidus A."/>
            <person name="Barry K."/>
            <person name="Glavina del Rio T."/>
            <person name="Dalin E."/>
            <person name="Tice H."/>
            <person name="Bruce D."/>
            <person name="Pitluck S."/>
            <person name="Richardson P."/>
        </authorList>
    </citation>
    <scope>NUCLEOTIDE SEQUENCE [LARGE SCALE GENOMIC DNA]</scope>
    <source>
        <strain evidence="6 7">DSM 13031</strain>
    </source>
</reference>
<gene>
    <name evidence="6" type="ORF">CferDRAFT_1341</name>
</gene>
<keyword evidence="6" id="KW-0378">Hydrolase</keyword>
<dbReference type="OrthoDB" id="9797743at2"/>
<dbReference type="Gene3D" id="1.10.150.240">
    <property type="entry name" value="Putative phosphatase, domain 2"/>
    <property type="match status" value="1"/>
</dbReference>
<keyword evidence="7" id="KW-1185">Reference proteome</keyword>
<dbReference type="Proteomes" id="UP000004162">
    <property type="component" value="Unassembled WGS sequence"/>
</dbReference>
<reference evidence="6 7" key="1">
    <citation type="submission" date="2006-07" db="EMBL/GenBank/DDBJ databases">
        <title>Annotation of the draft genome assembly of Chlorobium ferroxidans DSM 13031.</title>
        <authorList>
            <consortium name="US DOE Joint Genome Institute (JGI-ORNL)"/>
            <person name="Larimer F."/>
            <person name="Land M."/>
            <person name="Hauser L."/>
        </authorList>
    </citation>
    <scope>NUCLEOTIDE SEQUENCE [LARGE SCALE GENOMIC DNA]</scope>
    <source>
        <strain evidence="6 7">DSM 13031</strain>
    </source>
</reference>
<evidence type="ECO:0000256" key="1">
    <source>
        <dbReference type="ARBA" id="ARBA00001946"/>
    </source>
</evidence>
<dbReference type="CDD" id="cd07505">
    <property type="entry name" value="HAD_BPGM-like"/>
    <property type="match status" value="1"/>
</dbReference>
<dbReference type="AlphaFoldDB" id="Q0YT51"/>
<proteinExistence type="inferred from homology"/>
<dbReference type="PANTHER" id="PTHR46193:SF18">
    <property type="entry name" value="HEXITOL PHOSPHATASE B"/>
    <property type="match status" value="1"/>
</dbReference>
<evidence type="ECO:0000313" key="7">
    <source>
        <dbReference type="Proteomes" id="UP000004162"/>
    </source>
</evidence>
<comment type="cofactor">
    <cofactor evidence="1">
        <name>Mg(2+)</name>
        <dbReference type="ChEBI" id="CHEBI:18420"/>
    </cofactor>
</comment>
<dbReference type="InterPro" id="IPR036412">
    <property type="entry name" value="HAD-like_sf"/>
</dbReference>
<evidence type="ECO:0000313" key="6">
    <source>
        <dbReference type="EMBL" id="EAT59414.1"/>
    </source>
</evidence>
<dbReference type="Gene3D" id="3.40.50.1000">
    <property type="entry name" value="HAD superfamily/HAD-like"/>
    <property type="match status" value="1"/>
</dbReference>
<keyword evidence="4" id="KW-0460">Magnesium</keyword>
<evidence type="ECO:0000256" key="3">
    <source>
        <dbReference type="ARBA" id="ARBA00022723"/>
    </source>
</evidence>
<dbReference type="NCBIfam" id="TIGR01509">
    <property type="entry name" value="HAD-SF-IA-v3"/>
    <property type="match status" value="1"/>
</dbReference>
<dbReference type="InterPro" id="IPR006439">
    <property type="entry name" value="HAD-SF_hydro_IA"/>
</dbReference>
<organism evidence="6 7">
    <name type="scientific">Chlorobium ferrooxidans DSM 13031</name>
    <dbReference type="NCBI Taxonomy" id="377431"/>
    <lineage>
        <taxon>Bacteria</taxon>
        <taxon>Pseudomonadati</taxon>
        <taxon>Chlorobiota</taxon>
        <taxon>Chlorobiia</taxon>
        <taxon>Chlorobiales</taxon>
        <taxon>Chlorobiaceae</taxon>
        <taxon>Chlorobium/Pelodictyon group</taxon>
        <taxon>Chlorobium</taxon>
    </lineage>
</organism>
<protein>
    <submittedName>
        <fullName evidence="6">HAD-superfamily hydrolase subfamily IA, variant 3</fullName>
    </submittedName>
</protein>
<dbReference type="SFLD" id="SFLDG01129">
    <property type="entry name" value="C1.5:_HAD__Beta-PGM__Phosphata"/>
    <property type="match status" value="1"/>
</dbReference>
<dbReference type="InterPro" id="IPR041492">
    <property type="entry name" value="HAD_2"/>
</dbReference>
<dbReference type="InterPro" id="IPR023198">
    <property type="entry name" value="PGP-like_dom2"/>
</dbReference>
<comment type="similarity">
    <text evidence="2">Belongs to the HAD-like hydrolase superfamily. CbbY/CbbZ/Gph/YieH family.</text>
</comment>
<accession>Q0YT51</accession>
<dbReference type="EMBL" id="AASE01000004">
    <property type="protein sequence ID" value="EAT59414.1"/>
    <property type="molecule type" value="Genomic_DNA"/>
</dbReference>
<dbReference type="GO" id="GO:0016787">
    <property type="term" value="F:hydrolase activity"/>
    <property type="evidence" value="ECO:0007669"/>
    <property type="project" value="UniProtKB-KW"/>
</dbReference>
<dbReference type="PRINTS" id="PR00413">
    <property type="entry name" value="HADHALOGNASE"/>
</dbReference>
<dbReference type="RefSeq" id="WP_006365841.1">
    <property type="nucleotide sequence ID" value="NZ_AASE01000004.1"/>
</dbReference>